<accession>A0AA96JVP0</accession>
<dbReference type="FunFam" id="3.40.50.2020:FF:000004">
    <property type="entry name" value="Adenine phosphoribosyltransferase"/>
    <property type="match status" value="1"/>
</dbReference>
<dbReference type="NCBIfam" id="NF002633">
    <property type="entry name" value="PRK02304.1-2"/>
    <property type="match status" value="1"/>
</dbReference>
<protein>
    <recommendedName>
        <fullName evidence="7 12">Adenine phosphoribosyltransferase</fullName>
        <shortName evidence="12">APRT</shortName>
        <ecNumber evidence="7 12">2.4.2.7</ecNumber>
    </recommendedName>
</protein>
<dbReference type="GO" id="GO:0005737">
    <property type="term" value="C:cytoplasm"/>
    <property type="evidence" value="ECO:0007669"/>
    <property type="project" value="UniProtKB-SubCell"/>
</dbReference>
<dbReference type="GO" id="GO:0016208">
    <property type="term" value="F:AMP binding"/>
    <property type="evidence" value="ECO:0007669"/>
    <property type="project" value="TreeGrafter"/>
</dbReference>
<dbReference type="EMBL" id="CP116967">
    <property type="protein sequence ID" value="WNM57121.1"/>
    <property type="molecule type" value="Genomic_DNA"/>
</dbReference>
<comment type="catalytic activity">
    <reaction evidence="1 12">
        <text>AMP + diphosphate = 5-phospho-alpha-D-ribose 1-diphosphate + adenine</text>
        <dbReference type="Rhea" id="RHEA:16609"/>
        <dbReference type="ChEBI" id="CHEBI:16708"/>
        <dbReference type="ChEBI" id="CHEBI:33019"/>
        <dbReference type="ChEBI" id="CHEBI:58017"/>
        <dbReference type="ChEBI" id="CHEBI:456215"/>
        <dbReference type="EC" id="2.4.2.7"/>
    </reaction>
</comment>
<dbReference type="PANTHER" id="PTHR32315:SF3">
    <property type="entry name" value="ADENINE PHOSPHORIBOSYLTRANSFERASE"/>
    <property type="match status" value="1"/>
</dbReference>
<evidence type="ECO:0000256" key="6">
    <source>
        <dbReference type="ARBA" id="ARBA00011738"/>
    </source>
</evidence>
<dbReference type="GO" id="GO:0006168">
    <property type="term" value="P:adenine salvage"/>
    <property type="evidence" value="ECO:0007669"/>
    <property type="project" value="InterPro"/>
</dbReference>
<dbReference type="AlphaFoldDB" id="A0AA96JVP0"/>
<evidence type="ECO:0000256" key="4">
    <source>
        <dbReference type="ARBA" id="ARBA00004659"/>
    </source>
</evidence>
<dbReference type="GO" id="GO:0006166">
    <property type="term" value="P:purine ribonucleoside salvage"/>
    <property type="evidence" value="ECO:0007669"/>
    <property type="project" value="UniProtKB-UniRule"/>
</dbReference>
<dbReference type="KEGG" id="nall:PP769_14200"/>
<evidence type="ECO:0000256" key="7">
    <source>
        <dbReference type="ARBA" id="ARBA00011893"/>
    </source>
</evidence>
<dbReference type="CDD" id="cd06223">
    <property type="entry name" value="PRTases_typeI"/>
    <property type="match status" value="1"/>
</dbReference>
<keyword evidence="11 12" id="KW-0660">Purine salvage</keyword>
<comment type="pathway">
    <text evidence="4 12">Purine metabolism; AMP biosynthesis via salvage pathway; AMP from adenine: step 1/1.</text>
</comment>
<dbReference type="Proteomes" id="UP001302719">
    <property type="component" value="Chromosome"/>
</dbReference>
<evidence type="ECO:0000256" key="5">
    <source>
        <dbReference type="ARBA" id="ARBA00008391"/>
    </source>
</evidence>
<gene>
    <name evidence="12" type="primary">apt</name>
    <name evidence="14" type="ORF">PP769_14200</name>
</gene>
<evidence type="ECO:0000256" key="2">
    <source>
        <dbReference type="ARBA" id="ARBA00003968"/>
    </source>
</evidence>
<evidence type="ECO:0000256" key="10">
    <source>
        <dbReference type="ARBA" id="ARBA00022679"/>
    </source>
</evidence>
<evidence type="ECO:0000256" key="9">
    <source>
        <dbReference type="ARBA" id="ARBA00022676"/>
    </source>
</evidence>
<evidence type="ECO:0000313" key="15">
    <source>
        <dbReference type="Proteomes" id="UP001302719"/>
    </source>
</evidence>
<evidence type="ECO:0000256" key="1">
    <source>
        <dbReference type="ARBA" id="ARBA00000868"/>
    </source>
</evidence>
<dbReference type="NCBIfam" id="NF002634">
    <property type="entry name" value="PRK02304.1-3"/>
    <property type="match status" value="1"/>
</dbReference>
<comment type="similarity">
    <text evidence="5 12">Belongs to the purine/pyrimidine phosphoribosyltransferase family.</text>
</comment>
<name>A0AA96JVP0_9BACT</name>
<keyword evidence="10 12" id="KW-0808">Transferase</keyword>
<evidence type="ECO:0000256" key="12">
    <source>
        <dbReference type="HAMAP-Rule" id="MF_00004"/>
    </source>
</evidence>
<proteinExistence type="inferred from homology"/>
<dbReference type="Pfam" id="PF00156">
    <property type="entry name" value="Pribosyltran"/>
    <property type="match status" value="1"/>
</dbReference>
<feature type="domain" description="Phosphoribosyltransferase" evidence="13">
    <location>
        <begin position="35"/>
        <end position="148"/>
    </location>
</feature>
<keyword evidence="9 12" id="KW-0328">Glycosyltransferase</keyword>
<evidence type="ECO:0000256" key="11">
    <source>
        <dbReference type="ARBA" id="ARBA00022726"/>
    </source>
</evidence>
<dbReference type="InterPro" id="IPR029057">
    <property type="entry name" value="PRTase-like"/>
</dbReference>
<dbReference type="InterPro" id="IPR000836">
    <property type="entry name" value="PRTase_dom"/>
</dbReference>
<dbReference type="PANTHER" id="PTHR32315">
    <property type="entry name" value="ADENINE PHOSPHORIBOSYLTRANSFERASE"/>
    <property type="match status" value="1"/>
</dbReference>
<organism evidence="14 15">
    <name type="scientific">Candidatus Nitrospira allomarina</name>
    <dbReference type="NCBI Taxonomy" id="3020900"/>
    <lineage>
        <taxon>Bacteria</taxon>
        <taxon>Pseudomonadati</taxon>
        <taxon>Nitrospirota</taxon>
        <taxon>Nitrospiria</taxon>
        <taxon>Nitrospirales</taxon>
        <taxon>Nitrospiraceae</taxon>
        <taxon>Nitrospira</taxon>
    </lineage>
</organism>
<evidence type="ECO:0000256" key="3">
    <source>
        <dbReference type="ARBA" id="ARBA00004496"/>
    </source>
</evidence>
<evidence type="ECO:0000259" key="13">
    <source>
        <dbReference type="Pfam" id="PF00156"/>
    </source>
</evidence>
<dbReference type="InterPro" id="IPR050054">
    <property type="entry name" value="UPRTase/APRTase"/>
</dbReference>
<dbReference type="GO" id="GO:0002055">
    <property type="term" value="F:adenine binding"/>
    <property type="evidence" value="ECO:0007669"/>
    <property type="project" value="TreeGrafter"/>
</dbReference>
<comment type="function">
    <text evidence="2 12">Catalyzes a salvage reaction resulting in the formation of AMP, that is energically less costly than de novo synthesis.</text>
</comment>
<reference evidence="14 15" key="1">
    <citation type="submission" date="2023-01" db="EMBL/GenBank/DDBJ databases">
        <title>Cultivation and genomic characterization of new, ubiquitous marine nitrite-oxidizing bacteria from the Nitrospirales.</title>
        <authorList>
            <person name="Mueller A.J."/>
            <person name="Daebeler A."/>
            <person name="Herbold C.W."/>
            <person name="Kirkegaard R.H."/>
            <person name="Daims H."/>
        </authorList>
    </citation>
    <scope>NUCLEOTIDE SEQUENCE [LARGE SCALE GENOMIC DNA]</scope>
    <source>
        <strain evidence="14 15">VA</strain>
    </source>
</reference>
<comment type="subcellular location">
    <subcellularLocation>
        <location evidence="3 12">Cytoplasm</location>
    </subcellularLocation>
</comment>
<dbReference type="RefSeq" id="WP_312641246.1">
    <property type="nucleotide sequence ID" value="NZ_CP116967.1"/>
</dbReference>
<dbReference type="GO" id="GO:0003999">
    <property type="term" value="F:adenine phosphoribosyltransferase activity"/>
    <property type="evidence" value="ECO:0007669"/>
    <property type="project" value="UniProtKB-UniRule"/>
</dbReference>
<dbReference type="InterPro" id="IPR005764">
    <property type="entry name" value="Ade_phspho_trans"/>
</dbReference>
<dbReference type="Gene3D" id="3.40.50.2020">
    <property type="match status" value="1"/>
</dbReference>
<evidence type="ECO:0000256" key="8">
    <source>
        <dbReference type="ARBA" id="ARBA00022490"/>
    </source>
</evidence>
<keyword evidence="15" id="KW-1185">Reference proteome</keyword>
<dbReference type="GO" id="GO:0044209">
    <property type="term" value="P:AMP salvage"/>
    <property type="evidence" value="ECO:0007669"/>
    <property type="project" value="UniProtKB-UniRule"/>
</dbReference>
<evidence type="ECO:0000313" key="14">
    <source>
        <dbReference type="EMBL" id="WNM57121.1"/>
    </source>
</evidence>
<dbReference type="NCBIfam" id="NF002636">
    <property type="entry name" value="PRK02304.1-5"/>
    <property type="match status" value="1"/>
</dbReference>
<dbReference type="SUPFAM" id="SSF53271">
    <property type="entry name" value="PRTase-like"/>
    <property type="match status" value="1"/>
</dbReference>
<comment type="subunit">
    <text evidence="6 12">Homodimer.</text>
</comment>
<dbReference type="EC" id="2.4.2.7" evidence="7 12"/>
<dbReference type="NCBIfam" id="TIGR01090">
    <property type="entry name" value="apt"/>
    <property type="match status" value="1"/>
</dbReference>
<keyword evidence="8 12" id="KW-0963">Cytoplasm</keyword>
<dbReference type="HAMAP" id="MF_00004">
    <property type="entry name" value="Aden_phosphoribosyltr"/>
    <property type="match status" value="1"/>
</dbReference>
<sequence length="171" mass="18799">MNYKAHIREVPDFPKPGILFYDITPLLNNPVCFRSIIDECIRHYQDAGITRVVGIESRGFILGSPLAYHLNAGFVPVRKPGKLPADVFEVNYNLEYGSTTLAIHRDAIQKGERVLVVDDLLATGGTAGATVHLIQQLGGDIAGVVFLVELLKLDGRNKLNGCDIHSLITYE</sequence>